<keyword evidence="1" id="KW-0472">Membrane</keyword>
<keyword evidence="1" id="KW-0812">Transmembrane</keyword>
<evidence type="ECO:0000313" key="3">
    <source>
        <dbReference type="Proteomes" id="UP000193642"/>
    </source>
</evidence>
<reference evidence="2 3" key="1">
    <citation type="submission" date="2016-07" db="EMBL/GenBank/DDBJ databases">
        <title>Pervasive Adenine N6-methylation of Active Genes in Fungi.</title>
        <authorList>
            <consortium name="DOE Joint Genome Institute"/>
            <person name="Mondo S.J."/>
            <person name="Dannebaum R.O."/>
            <person name="Kuo R.C."/>
            <person name="Labutti K."/>
            <person name="Haridas S."/>
            <person name="Kuo A."/>
            <person name="Salamov A."/>
            <person name="Ahrendt S.R."/>
            <person name="Lipzen A."/>
            <person name="Sullivan W."/>
            <person name="Andreopoulos W.B."/>
            <person name="Clum A."/>
            <person name="Lindquist E."/>
            <person name="Daum C."/>
            <person name="Ramamoorthy G.K."/>
            <person name="Gryganskyi A."/>
            <person name="Culley D."/>
            <person name="Magnuson J.K."/>
            <person name="James T.Y."/>
            <person name="O'Malley M.A."/>
            <person name="Stajich J.E."/>
            <person name="Spatafora J.W."/>
            <person name="Visel A."/>
            <person name="Grigoriev I.V."/>
        </authorList>
    </citation>
    <scope>NUCLEOTIDE SEQUENCE [LARGE SCALE GENOMIC DNA]</scope>
    <source>
        <strain evidence="2 3">JEL800</strain>
    </source>
</reference>
<feature type="transmembrane region" description="Helical" evidence="1">
    <location>
        <begin position="180"/>
        <end position="199"/>
    </location>
</feature>
<dbReference type="EMBL" id="MCGO01000047">
    <property type="protein sequence ID" value="ORY37919.1"/>
    <property type="molecule type" value="Genomic_DNA"/>
</dbReference>
<dbReference type="AlphaFoldDB" id="A0A1Y2BT48"/>
<comment type="caution">
    <text evidence="2">The sequence shown here is derived from an EMBL/GenBank/DDBJ whole genome shotgun (WGS) entry which is preliminary data.</text>
</comment>
<feature type="transmembrane region" description="Helical" evidence="1">
    <location>
        <begin position="29"/>
        <end position="46"/>
    </location>
</feature>
<dbReference type="Proteomes" id="UP000193642">
    <property type="component" value="Unassembled WGS sequence"/>
</dbReference>
<accession>A0A1Y2BT48</accession>
<protein>
    <submittedName>
        <fullName evidence="2">Uncharacterized protein</fullName>
    </submittedName>
</protein>
<sequence length="202" mass="22215">MLVAMIILNSIIFAPQVFLSTSPLAAEFGNILFAMFHILAMTYTWIRGAPIARIVIPALRRHLYLMIVLYAVLAIVEDALIAVTLWSTDMNLLFTTSAILQWLALVVGLVAVVFDLLVTGMYVAYLVRIQKGNLEICTRREKILCIYGVLGCFWIVLLEGSTSAVAVISAFSAISTAPPMSIVSYCIILTAQCLSIYSCSWP</sequence>
<keyword evidence="1" id="KW-1133">Transmembrane helix</keyword>
<feature type="transmembrane region" description="Helical" evidence="1">
    <location>
        <begin position="99"/>
        <end position="123"/>
    </location>
</feature>
<dbReference type="OrthoDB" id="2165905at2759"/>
<proteinExistence type="predicted"/>
<feature type="transmembrane region" description="Helical" evidence="1">
    <location>
        <begin position="144"/>
        <end position="174"/>
    </location>
</feature>
<organism evidence="2 3">
    <name type="scientific">Rhizoclosmatium globosum</name>
    <dbReference type="NCBI Taxonomy" id="329046"/>
    <lineage>
        <taxon>Eukaryota</taxon>
        <taxon>Fungi</taxon>
        <taxon>Fungi incertae sedis</taxon>
        <taxon>Chytridiomycota</taxon>
        <taxon>Chytridiomycota incertae sedis</taxon>
        <taxon>Chytridiomycetes</taxon>
        <taxon>Chytridiales</taxon>
        <taxon>Chytriomycetaceae</taxon>
        <taxon>Rhizoclosmatium</taxon>
    </lineage>
</organism>
<evidence type="ECO:0000313" key="2">
    <source>
        <dbReference type="EMBL" id="ORY37919.1"/>
    </source>
</evidence>
<keyword evidence="3" id="KW-1185">Reference proteome</keyword>
<name>A0A1Y2BT48_9FUNG</name>
<feature type="transmembrane region" description="Helical" evidence="1">
    <location>
        <begin position="67"/>
        <end position="87"/>
    </location>
</feature>
<evidence type="ECO:0000256" key="1">
    <source>
        <dbReference type="SAM" id="Phobius"/>
    </source>
</evidence>
<gene>
    <name evidence="2" type="ORF">BCR33DRAFT_721118</name>
</gene>